<dbReference type="EMBL" id="CAVLGL010000088">
    <property type="protein sequence ID" value="CAK1593365.1"/>
    <property type="molecule type" value="Genomic_DNA"/>
</dbReference>
<reference evidence="1 2" key="1">
    <citation type="submission" date="2023-11" db="EMBL/GenBank/DDBJ databases">
        <authorList>
            <person name="Hedman E."/>
            <person name="Englund M."/>
            <person name="Stromberg M."/>
            <person name="Nyberg Akerstrom W."/>
            <person name="Nylinder S."/>
            <person name="Jareborg N."/>
            <person name="Kallberg Y."/>
            <person name="Kronander E."/>
        </authorList>
    </citation>
    <scope>NUCLEOTIDE SEQUENCE [LARGE SCALE GENOMIC DNA]</scope>
</reference>
<dbReference type="AlphaFoldDB" id="A0AAV1LES7"/>
<organism evidence="1 2">
    <name type="scientific">Parnassius mnemosyne</name>
    <name type="common">clouded apollo</name>
    <dbReference type="NCBI Taxonomy" id="213953"/>
    <lineage>
        <taxon>Eukaryota</taxon>
        <taxon>Metazoa</taxon>
        <taxon>Ecdysozoa</taxon>
        <taxon>Arthropoda</taxon>
        <taxon>Hexapoda</taxon>
        <taxon>Insecta</taxon>
        <taxon>Pterygota</taxon>
        <taxon>Neoptera</taxon>
        <taxon>Endopterygota</taxon>
        <taxon>Lepidoptera</taxon>
        <taxon>Glossata</taxon>
        <taxon>Ditrysia</taxon>
        <taxon>Papilionoidea</taxon>
        <taxon>Papilionidae</taxon>
        <taxon>Parnassiinae</taxon>
        <taxon>Parnassini</taxon>
        <taxon>Parnassius</taxon>
        <taxon>Driopa</taxon>
    </lineage>
</organism>
<name>A0AAV1LES7_9NEOP</name>
<accession>A0AAV1LES7</accession>
<keyword evidence="2" id="KW-1185">Reference proteome</keyword>
<gene>
    <name evidence="1" type="ORF">PARMNEM_LOCUS13151</name>
</gene>
<proteinExistence type="predicted"/>
<protein>
    <submittedName>
        <fullName evidence="1">Uncharacterized protein</fullName>
    </submittedName>
</protein>
<sequence length="163" mass="18382">MSNDSALARGDHKLQHCHDSNVCVSCRTSLFRCAHSIPEGAERQYIAETITPREIPEGALICFACWVHTWRTIQQQGIIAASTVVMNMNVCVWCRWSLAQTHSHSIPEGPERTIITETIYPREIPPGGLVFYACWVAICRNVEHATRIEDNRQTPTPSSLHQD</sequence>
<evidence type="ECO:0000313" key="1">
    <source>
        <dbReference type="EMBL" id="CAK1593365.1"/>
    </source>
</evidence>
<dbReference type="Proteomes" id="UP001314205">
    <property type="component" value="Unassembled WGS sequence"/>
</dbReference>
<evidence type="ECO:0000313" key="2">
    <source>
        <dbReference type="Proteomes" id="UP001314205"/>
    </source>
</evidence>
<comment type="caution">
    <text evidence="1">The sequence shown here is derived from an EMBL/GenBank/DDBJ whole genome shotgun (WGS) entry which is preliminary data.</text>
</comment>